<accession>A0A368FAG2</accession>
<organism evidence="1 2">
    <name type="scientific">Ancylostoma caninum</name>
    <name type="common">Dog hookworm</name>
    <dbReference type="NCBI Taxonomy" id="29170"/>
    <lineage>
        <taxon>Eukaryota</taxon>
        <taxon>Metazoa</taxon>
        <taxon>Ecdysozoa</taxon>
        <taxon>Nematoda</taxon>
        <taxon>Chromadorea</taxon>
        <taxon>Rhabditida</taxon>
        <taxon>Rhabditina</taxon>
        <taxon>Rhabditomorpha</taxon>
        <taxon>Strongyloidea</taxon>
        <taxon>Ancylostomatidae</taxon>
        <taxon>Ancylostomatinae</taxon>
        <taxon>Ancylostoma</taxon>
    </lineage>
</organism>
<evidence type="ECO:0000313" key="2">
    <source>
        <dbReference type="Proteomes" id="UP000252519"/>
    </source>
</evidence>
<dbReference type="EMBL" id="JOJR01003220">
    <property type="protein sequence ID" value="RCN27979.1"/>
    <property type="molecule type" value="Genomic_DNA"/>
</dbReference>
<protein>
    <submittedName>
        <fullName evidence="1">Uncharacterized protein</fullName>
    </submittedName>
</protein>
<reference evidence="1 2" key="1">
    <citation type="submission" date="2014-10" db="EMBL/GenBank/DDBJ databases">
        <title>Draft genome of the hookworm Ancylostoma caninum.</title>
        <authorList>
            <person name="Mitreva M."/>
        </authorList>
    </citation>
    <scope>NUCLEOTIDE SEQUENCE [LARGE SCALE GENOMIC DNA]</scope>
    <source>
        <strain evidence="1 2">Baltimore</strain>
    </source>
</reference>
<dbReference type="AlphaFoldDB" id="A0A368FAG2"/>
<evidence type="ECO:0000313" key="1">
    <source>
        <dbReference type="EMBL" id="RCN27979.1"/>
    </source>
</evidence>
<dbReference type="Proteomes" id="UP000252519">
    <property type="component" value="Unassembled WGS sequence"/>
</dbReference>
<gene>
    <name evidence="1" type="ORF">ANCCAN_26283</name>
</gene>
<sequence>MENEIIKPCSSGSLWAPIVYDAPETVTIPADCATNQRLQKGQFYIAIGEGDQYHFVRKLSSLKEDEKAILKIMKPTLF</sequence>
<keyword evidence="2" id="KW-1185">Reference proteome</keyword>
<comment type="caution">
    <text evidence="1">The sequence shown here is derived from an EMBL/GenBank/DDBJ whole genome shotgun (WGS) entry which is preliminary data.</text>
</comment>
<proteinExistence type="predicted"/>
<name>A0A368FAG2_ANCCA</name>